<dbReference type="Pfam" id="PF13561">
    <property type="entry name" value="adh_short_C2"/>
    <property type="match status" value="1"/>
</dbReference>
<organism evidence="3 4">
    <name type="scientific">Pendulispora brunnea</name>
    <dbReference type="NCBI Taxonomy" id="2905690"/>
    <lineage>
        <taxon>Bacteria</taxon>
        <taxon>Pseudomonadati</taxon>
        <taxon>Myxococcota</taxon>
        <taxon>Myxococcia</taxon>
        <taxon>Myxococcales</taxon>
        <taxon>Sorangiineae</taxon>
        <taxon>Pendulisporaceae</taxon>
        <taxon>Pendulispora</taxon>
    </lineage>
</organism>
<dbReference type="InterPro" id="IPR036291">
    <property type="entry name" value="NAD(P)-bd_dom_sf"/>
</dbReference>
<evidence type="ECO:0000256" key="1">
    <source>
        <dbReference type="ARBA" id="ARBA00006484"/>
    </source>
</evidence>
<sequence>MKKLHGKVALVTGSSRGIGRAIAERYGSLGANVVVNYSNGAHQARETVEAIERGGAKAVAVQADISKVADLDRLFATAIETFGRLDIVVASAGIELVGQPVLDFTETDFDRLFSINAKGAFFTLQRAAKHVADQGRIIYIGTSNTAYPLPGRALYGGSKIGAQFLVEVLAKEIGARGVTVNSILPTAIEGAGVFTGGVREEIRQFVQSFRPIQRMGTMDDIANAAEYLASDLASFVSGQHLLISGGAPA</sequence>
<dbReference type="Gene3D" id="3.40.50.720">
    <property type="entry name" value="NAD(P)-binding Rossmann-like Domain"/>
    <property type="match status" value="1"/>
</dbReference>
<evidence type="ECO:0000313" key="3">
    <source>
        <dbReference type="EMBL" id="WXA91134.1"/>
    </source>
</evidence>
<gene>
    <name evidence="3" type="ORF">LZC95_32350</name>
</gene>
<dbReference type="RefSeq" id="WP_394841755.1">
    <property type="nucleotide sequence ID" value="NZ_CP089982.1"/>
</dbReference>
<reference evidence="3 4" key="1">
    <citation type="submission" date="2021-12" db="EMBL/GenBank/DDBJ databases">
        <title>Discovery of the Pendulisporaceae a myxobacterial family with distinct sporulation behavior and unique specialized metabolism.</title>
        <authorList>
            <person name="Garcia R."/>
            <person name="Popoff A."/>
            <person name="Bader C.D."/>
            <person name="Loehr J."/>
            <person name="Walesch S."/>
            <person name="Walt C."/>
            <person name="Boldt J."/>
            <person name="Bunk B."/>
            <person name="Haeckl F.J.F.P.J."/>
            <person name="Gunesch A.P."/>
            <person name="Birkelbach J."/>
            <person name="Nuebel U."/>
            <person name="Pietschmann T."/>
            <person name="Bach T."/>
            <person name="Mueller R."/>
        </authorList>
    </citation>
    <scope>NUCLEOTIDE SEQUENCE [LARGE SCALE GENOMIC DNA]</scope>
    <source>
        <strain evidence="3 4">MSr12523</strain>
    </source>
</reference>
<dbReference type="EMBL" id="CP089982">
    <property type="protein sequence ID" value="WXA91134.1"/>
    <property type="molecule type" value="Genomic_DNA"/>
</dbReference>
<dbReference type="SUPFAM" id="SSF51735">
    <property type="entry name" value="NAD(P)-binding Rossmann-fold domains"/>
    <property type="match status" value="1"/>
</dbReference>
<evidence type="ECO:0000256" key="2">
    <source>
        <dbReference type="ARBA" id="ARBA00023002"/>
    </source>
</evidence>
<dbReference type="PANTHER" id="PTHR48107">
    <property type="entry name" value="NADPH-DEPENDENT ALDEHYDE REDUCTASE-LIKE PROTEIN, CHLOROPLASTIC-RELATED"/>
    <property type="match status" value="1"/>
</dbReference>
<evidence type="ECO:0000313" key="4">
    <source>
        <dbReference type="Proteomes" id="UP001379533"/>
    </source>
</evidence>
<protein>
    <submittedName>
        <fullName evidence="3">SDR family oxidoreductase</fullName>
    </submittedName>
</protein>
<keyword evidence="4" id="KW-1185">Reference proteome</keyword>
<comment type="similarity">
    <text evidence="1">Belongs to the short-chain dehydrogenases/reductases (SDR) family.</text>
</comment>
<dbReference type="Proteomes" id="UP001379533">
    <property type="component" value="Chromosome"/>
</dbReference>
<keyword evidence="2" id="KW-0560">Oxidoreductase</keyword>
<dbReference type="InterPro" id="IPR002347">
    <property type="entry name" value="SDR_fam"/>
</dbReference>
<proteinExistence type="inferred from homology"/>
<name>A0ABZ2K2Y6_9BACT</name>
<dbReference type="PANTHER" id="PTHR48107:SF7">
    <property type="entry name" value="RE15974P"/>
    <property type="match status" value="1"/>
</dbReference>
<accession>A0ABZ2K2Y6</accession>
<dbReference type="PRINTS" id="PR00081">
    <property type="entry name" value="GDHRDH"/>
</dbReference>